<sequence length="235" mass="26407">MVVPVKRQGLRRDASLFVKPVRWEKEKQFYRRYQYIAGVDEVGRGALAGPVVAAAVILPQDFDHPDLADSKCLTPEKREELYRLITQEAIAWAVAQIENHVIDEIGILKASLKAMAEALEALTPRPEIALVDGKFVTPWVGLQKAIVDGDALCKSIAAASIVAKVTRDHIMIKAAQRFPEYAFEKHKGYATKQHLEALKAHGPSPFHRYSFKPISETQRSEEIGFFRGRTRLSLF</sequence>
<dbReference type="EMBL" id="CP002683">
    <property type="protein sequence ID" value="AEH44524.1"/>
    <property type="molecule type" value="Genomic_DNA"/>
</dbReference>
<dbReference type="CDD" id="cd07182">
    <property type="entry name" value="RNase_HII_bacteria_HII_like"/>
    <property type="match status" value="1"/>
</dbReference>
<dbReference type="SUPFAM" id="SSF53098">
    <property type="entry name" value="Ribonuclease H-like"/>
    <property type="match status" value="1"/>
</dbReference>
<dbReference type="PaxDb" id="667014-Thein_0644"/>
<keyword evidence="13 14" id="KW-0464">Manganese</keyword>
<dbReference type="Proteomes" id="UP000006793">
    <property type="component" value="Chromosome"/>
</dbReference>
<dbReference type="GO" id="GO:0006298">
    <property type="term" value="P:mismatch repair"/>
    <property type="evidence" value="ECO:0007669"/>
    <property type="project" value="TreeGrafter"/>
</dbReference>
<keyword evidence="9 14" id="KW-0540">Nuclease</keyword>
<comment type="catalytic activity">
    <reaction evidence="1 14 15 16">
        <text>Endonucleolytic cleavage to 5'-phosphomonoester.</text>
        <dbReference type="EC" id="3.1.26.4"/>
    </reaction>
</comment>
<dbReference type="STRING" id="667014.Thein_0644"/>
<dbReference type="PANTHER" id="PTHR10954">
    <property type="entry name" value="RIBONUCLEASE H2 SUBUNIT A"/>
    <property type="match status" value="1"/>
</dbReference>
<dbReference type="FunCoup" id="F8ABS2">
    <property type="interactions" value="302"/>
</dbReference>
<dbReference type="HAMAP" id="MF_00052_B">
    <property type="entry name" value="RNase_HII_B"/>
    <property type="match status" value="1"/>
</dbReference>
<evidence type="ECO:0000256" key="10">
    <source>
        <dbReference type="ARBA" id="ARBA00022723"/>
    </source>
</evidence>
<evidence type="ECO:0000256" key="4">
    <source>
        <dbReference type="ARBA" id="ARBA00004496"/>
    </source>
</evidence>
<reference evidence="19" key="1">
    <citation type="submission" date="2011-04" db="EMBL/GenBank/DDBJ databases">
        <title>The complete genome of Thermodesulfatator indicus DSM 15286.</title>
        <authorList>
            <person name="Lucas S."/>
            <person name="Copeland A."/>
            <person name="Lapidus A."/>
            <person name="Bruce D."/>
            <person name="Goodwin L."/>
            <person name="Pitluck S."/>
            <person name="Peters L."/>
            <person name="Kyrpides N."/>
            <person name="Mavromatis K."/>
            <person name="Pagani I."/>
            <person name="Ivanova N."/>
            <person name="Saunders L."/>
            <person name="Detter J.C."/>
            <person name="Tapia R."/>
            <person name="Han C."/>
            <person name="Land M."/>
            <person name="Hauser L."/>
            <person name="Markowitz V."/>
            <person name="Cheng J.-F."/>
            <person name="Hugenholtz P."/>
            <person name="Woyke T."/>
            <person name="Wu D."/>
            <person name="Spring S."/>
            <person name="Schroeder M."/>
            <person name="Brambilla E."/>
            <person name="Klenk H.-P."/>
            <person name="Eisen J.A."/>
        </authorList>
    </citation>
    <scope>NUCLEOTIDE SEQUENCE [LARGE SCALE GENOMIC DNA]</scope>
    <source>
        <strain evidence="19">DSM 15286 / JCM 11887 / CIR29812</strain>
    </source>
</reference>
<dbReference type="InterPro" id="IPR036397">
    <property type="entry name" value="RNaseH_sf"/>
</dbReference>
<dbReference type="GO" id="GO:0003723">
    <property type="term" value="F:RNA binding"/>
    <property type="evidence" value="ECO:0007669"/>
    <property type="project" value="UniProtKB-UniRule"/>
</dbReference>
<dbReference type="GO" id="GO:0004523">
    <property type="term" value="F:RNA-DNA hybrid ribonuclease activity"/>
    <property type="evidence" value="ECO:0007669"/>
    <property type="project" value="UniProtKB-UniRule"/>
</dbReference>
<dbReference type="EC" id="3.1.26.4" evidence="6 14"/>
<dbReference type="InterPro" id="IPR001352">
    <property type="entry name" value="RNase_HII/HIII"/>
</dbReference>
<dbReference type="NCBIfam" id="NF000594">
    <property type="entry name" value="PRK00015.1-1"/>
    <property type="match status" value="1"/>
</dbReference>
<dbReference type="InterPro" id="IPR024567">
    <property type="entry name" value="RNase_HII/HIII_dom"/>
</dbReference>
<dbReference type="PROSITE" id="PS51975">
    <property type="entry name" value="RNASE_H_2"/>
    <property type="match status" value="1"/>
</dbReference>
<dbReference type="PATRIC" id="fig|667014.3.peg.666"/>
<comment type="cofactor">
    <cofactor evidence="14 15">
        <name>Mn(2+)</name>
        <dbReference type="ChEBI" id="CHEBI:29035"/>
    </cofactor>
    <cofactor evidence="14 15">
        <name>Mg(2+)</name>
        <dbReference type="ChEBI" id="CHEBI:18420"/>
    </cofactor>
    <text evidence="14 15">Manganese or magnesium. Binds 1 divalent metal ion per monomer in the absence of substrate. May bind a second metal ion after substrate binding.</text>
</comment>
<dbReference type="HOGENOM" id="CLU_036532_2_1_0"/>
<name>F8ABS2_THEID</name>
<feature type="binding site" evidence="14 15">
    <location>
        <position position="41"/>
    </location>
    <ligand>
        <name>a divalent metal cation</name>
        <dbReference type="ChEBI" id="CHEBI:60240"/>
    </ligand>
</feature>
<evidence type="ECO:0000313" key="19">
    <source>
        <dbReference type="Proteomes" id="UP000006793"/>
    </source>
</evidence>
<gene>
    <name evidence="14" type="primary">rnhB</name>
    <name evidence="18" type="ordered locus">Thein_0644</name>
</gene>
<dbReference type="KEGG" id="tid:Thein_0644"/>
<evidence type="ECO:0000256" key="16">
    <source>
        <dbReference type="RuleBase" id="RU003515"/>
    </source>
</evidence>
<dbReference type="Gene3D" id="3.30.420.10">
    <property type="entry name" value="Ribonuclease H-like superfamily/Ribonuclease H"/>
    <property type="match status" value="1"/>
</dbReference>
<reference evidence="18 19" key="2">
    <citation type="journal article" date="2012" name="Stand. Genomic Sci.">
        <title>Complete genome sequence of the thermophilic sulfate-reducing ocean bacterium Thermodesulfatator indicus type strain (CIR29812(T)).</title>
        <authorList>
            <person name="Anderson I."/>
            <person name="Saunders E."/>
            <person name="Lapidus A."/>
            <person name="Nolan M."/>
            <person name="Lucas S."/>
            <person name="Tice H."/>
            <person name="Del Rio T.G."/>
            <person name="Cheng J.F."/>
            <person name="Han C."/>
            <person name="Tapia R."/>
            <person name="Goodwin L.A."/>
            <person name="Pitluck S."/>
            <person name="Liolios K."/>
            <person name="Mavromatis K."/>
            <person name="Pagani I."/>
            <person name="Ivanova N."/>
            <person name="Mikhailova N."/>
            <person name="Pati A."/>
            <person name="Chen A."/>
            <person name="Palaniappan K."/>
            <person name="Land M."/>
            <person name="Hauser L."/>
            <person name="Jeffries C.D."/>
            <person name="Chang Y.J."/>
            <person name="Brambilla E.M."/>
            <person name="Rohde M."/>
            <person name="Spring S."/>
            <person name="Goker M."/>
            <person name="Detter J.C."/>
            <person name="Woyke T."/>
            <person name="Bristow J."/>
            <person name="Eisen J.A."/>
            <person name="Markowitz V."/>
            <person name="Hugenholtz P."/>
            <person name="Kyrpides N.C."/>
            <person name="Klenk H.P."/>
        </authorList>
    </citation>
    <scope>NUCLEOTIDE SEQUENCE [LARGE SCALE GENOMIC DNA]</scope>
    <source>
        <strain evidence="19">DSM 15286 / JCM 11887 / CIR29812</strain>
    </source>
</reference>
<evidence type="ECO:0000256" key="3">
    <source>
        <dbReference type="ARBA" id="ARBA00004065"/>
    </source>
</evidence>
<evidence type="ECO:0000256" key="1">
    <source>
        <dbReference type="ARBA" id="ARBA00000077"/>
    </source>
</evidence>
<dbReference type="eggNOG" id="COG0164">
    <property type="taxonomic scope" value="Bacteria"/>
</dbReference>
<feature type="binding site" evidence="14 15">
    <location>
        <position position="40"/>
    </location>
    <ligand>
        <name>a divalent metal cation</name>
        <dbReference type="ChEBI" id="CHEBI:60240"/>
    </ligand>
</feature>
<keyword evidence="12 14" id="KW-0378">Hydrolase</keyword>
<feature type="domain" description="RNase H type-2" evidence="17">
    <location>
        <begin position="34"/>
        <end position="223"/>
    </location>
</feature>
<feature type="binding site" evidence="14 15">
    <location>
        <position position="132"/>
    </location>
    <ligand>
        <name>a divalent metal cation</name>
        <dbReference type="ChEBI" id="CHEBI:60240"/>
    </ligand>
</feature>
<dbReference type="NCBIfam" id="NF000595">
    <property type="entry name" value="PRK00015.1-3"/>
    <property type="match status" value="1"/>
</dbReference>
<organism evidence="18 19">
    <name type="scientific">Thermodesulfatator indicus (strain DSM 15286 / JCM 11887 / CIR29812)</name>
    <dbReference type="NCBI Taxonomy" id="667014"/>
    <lineage>
        <taxon>Bacteria</taxon>
        <taxon>Pseudomonadati</taxon>
        <taxon>Thermodesulfobacteriota</taxon>
        <taxon>Thermodesulfobacteria</taxon>
        <taxon>Thermodesulfobacteriales</taxon>
        <taxon>Thermodesulfatatoraceae</taxon>
        <taxon>Thermodesulfatator</taxon>
    </lineage>
</organism>
<evidence type="ECO:0000256" key="7">
    <source>
        <dbReference type="ARBA" id="ARBA00019179"/>
    </source>
</evidence>
<dbReference type="GO" id="GO:0005737">
    <property type="term" value="C:cytoplasm"/>
    <property type="evidence" value="ECO:0007669"/>
    <property type="project" value="UniProtKB-SubCell"/>
</dbReference>
<comment type="similarity">
    <text evidence="5 14 16">Belongs to the RNase HII family.</text>
</comment>
<evidence type="ECO:0000256" key="8">
    <source>
        <dbReference type="ARBA" id="ARBA00022490"/>
    </source>
</evidence>
<keyword evidence="8 14" id="KW-0963">Cytoplasm</keyword>
<dbReference type="PANTHER" id="PTHR10954:SF18">
    <property type="entry name" value="RIBONUCLEASE HII"/>
    <property type="match status" value="1"/>
</dbReference>
<evidence type="ECO:0000256" key="14">
    <source>
        <dbReference type="HAMAP-Rule" id="MF_00052"/>
    </source>
</evidence>
<evidence type="ECO:0000256" key="2">
    <source>
        <dbReference type="ARBA" id="ARBA00001946"/>
    </source>
</evidence>
<comment type="subcellular location">
    <subcellularLocation>
        <location evidence="4 14">Cytoplasm</location>
    </subcellularLocation>
</comment>
<comment type="function">
    <text evidence="3 14 16">Endonuclease that specifically degrades the RNA of RNA-DNA hybrids.</text>
</comment>
<evidence type="ECO:0000256" key="12">
    <source>
        <dbReference type="ARBA" id="ARBA00022801"/>
    </source>
</evidence>
<comment type="cofactor">
    <cofactor evidence="2">
        <name>Mg(2+)</name>
        <dbReference type="ChEBI" id="CHEBI:18420"/>
    </cofactor>
</comment>
<dbReference type="GO" id="GO:0032299">
    <property type="term" value="C:ribonuclease H2 complex"/>
    <property type="evidence" value="ECO:0007669"/>
    <property type="project" value="TreeGrafter"/>
</dbReference>
<evidence type="ECO:0000256" key="6">
    <source>
        <dbReference type="ARBA" id="ARBA00012180"/>
    </source>
</evidence>
<protein>
    <recommendedName>
        <fullName evidence="7 14">Ribonuclease HII</fullName>
        <shortName evidence="14">RNase HII</shortName>
        <ecNumber evidence="6 14">3.1.26.4</ecNumber>
    </recommendedName>
</protein>
<keyword evidence="11 14" id="KW-0255">Endonuclease</keyword>
<dbReference type="AlphaFoldDB" id="F8ABS2"/>
<evidence type="ECO:0000256" key="5">
    <source>
        <dbReference type="ARBA" id="ARBA00007383"/>
    </source>
</evidence>
<proteinExistence type="inferred from homology"/>
<evidence type="ECO:0000259" key="17">
    <source>
        <dbReference type="PROSITE" id="PS51975"/>
    </source>
</evidence>
<evidence type="ECO:0000256" key="15">
    <source>
        <dbReference type="PROSITE-ProRule" id="PRU01319"/>
    </source>
</evidence>
<dbReference type="InParanoid" id="F8ABS2"/>
<dbReference type="InterPro" id="IPR022898">
    <property type="entry name" value="RNase_HII"/>
</dbReference>
<accession>F8ABS2</accession>
<evidence type="ECO:0000256" key="13">
    <source>
        <dbReference type="ARBA" id="ARBA00023211"/>
    </source>
</evidence>
<dbReference type="Pfam" id="PF01351">
    <property type="entry name" value="RNase_HII"/>
    <property type="match status" value="1"/>
</dbReference>
<evidence type="ECO:0000256" key="9">
    <source>
        <dbReference type="ARBA" id="ARBA00022722"/>
    </source>
</evidence>
<dbReference type="GO" id="GO:0030145">
    <property type="term" value="F:manganese ion binding"/>
    <property type="evidence" value="ECO:0007669"/>
    <property type="project" value="UniProtKB-UniRule"/>
</dbReference>
<keyword evidence="19" id="KW-1185">Reference proteome</keyword>
<dbReference type="InterPro" id="IPR012337">
    <property type="entry name" value="RNaseH-like_sf"/>
</dbReference>
<dbReference type="GO" id="GO:0043137">
    <property type="term" value="P:DNA replication, removal of RNA primer"/>
    <property type="evidence" value="ECO:0007669"/>
    <property type="project" value="TreeGrafter"/>
</dbReference>
<evidence type="ECO:0000256" key="11">
    <source>
        <dbReference type="ARBA" id="ARBA00022759"/>
    </source>
</evidence>
<keyword evidence="10 14" id="KW-0479">Metal-binding</keyword>
<evidence type="ECO:0000313" key="18">
    <source>
        <dbReference type="EMBL" id="AEH44524.1"/>
    </source>
</evidence>